<organism evidence="2 3">
    <name type="scientific">Asaia bogorensis</name>
    <dbReference type="NCBI Taxonomy" id="91915"/>
    <lineage>
        <taxon>Bacteria</taxon>
        <taxon>Pseudomonadati</taxon>
        <taxon>Pseudomonadota</taxon>
        <taxon>Alphaproteobacteria</taxon>
        <taxon>Acetobacterales</taxon>
        <taxon>Acetobacteraceae</taxon>
        <taxon>Asaia</taxon>
    </lineage>
</organism>
<accession>A0A060QEL5</accession>
<evidence type="ECO:0000256" key="1">
    <source>
        <dbReference type="SAM" id="Phobius"/>
    </source>
</evidence>
<dbReference type="Proteomes" id="UP000027583">
    <property type="component" value="Unassembled WGS sequence"/>
</dbReference>
<evidence type="ECO:0000313" key="3">
    <source>
        <dbReference type="Proteomes" id="UP000027583"/>
    </source>
</evidence>
<dbReference type="RefSeq" id="WP_023977241.1">
    <property type="nucleotide sequence ID" value="NZ_CBLX010000009.1"/>
</dbReference>
<keyword evidence="1" id="KW-0472">Membrane</keyword>
<feature type="transmembrane region" description="Helical" evidence="1">
    <location>
        <begin position="61"/>
        <end position="82"/>
    </location>
</feature>
<reference evidence="2 3" key="2">
    <citation type="journal article" date="2014" name="PLoS ONE">
        <title>Evolution of mitochondria reconstructed from the energy metabolism of living bacteria.</title>
        <authorList>
            <person name="Degli Esposti M."/>
            <person name="Chouaia B."/>
            <person name="Comandatore F."/>
            <person name="Crotti E."/>
            <person name="Sassera D."/>
            <person name="Lievens P.M."/>
            <person name="Daffonchio D."/>
            <person name="Bandi C."/>
        </authorList>
    </citation>
    <scope>NUCLEOTIDE SEQUENCE [LARGE SCALE GENOMIC DNA]</scope>
    <source>
        <strain evidence="2 3">SF2.1</strain>
    </source>
</reference>
<evidence type="ECO:0000313" key="2">
    <source>
        <dbReference type="EMBL" id="CDG39579.1"/>
    </source>
</evidence>
<protein>
    <submittedName>
        <fullName evidence="2">Uncharacterized protein</fullName>
    </submittedName>
</protein>
<comment type="caution">
    <text evidence="2">The sequence shown here is derived from an EMBL/GenBank/DDBJ whole genome shotgun (WGS) entry which is preliminary data.</text>
</comment>
<feature type="transmembrane region" description="Helical" evidence="1">
    <location>
        <begin position="22"/>
        <end position="54"/>
    </location>
</feature>
<gene>
    <name evidence="2" type="ORF">ASAP_1534</name>
</gene>
<proteinExistence type="predicted"/>
<keyword evidence="1" id="KW-1133">Transmembrane helix</keyword>
<sequence>MNDYLAYRADGNVEPIMVKLGFYWSLLVFGPLALLASGRWIAFALTALVSVLLLRCGGGAGLVLSWTFNVVLAVFGAEVIGWDARLEGYASNGLWMGRSADEARLRLMDKDRAAS</sequence>
<dbReference type="EMBL" id="CBLX010000009">
    <property type="protein sequence ID" value="CDG39579.1"/>
    <property type="molecule type" value="Genomic_DNA"/>
</dbReference>
<dbReference type="AlphaFoldDB" id="A0A060QEL5"/>
<keyword evidence="1" id="KW-0812">Transmembrane</keyword>
<name>A0A060QEL5_9PROT</name>
<reference evidence="2 3" key="1">
    <citation type="journal article" date="2014" name="Genome Biol. Evol.">
        <title>Acetic acid bacteria genomes reveal functional traits for adaptation to life in insect guts.</title>
        <authorList>
            <person name="Chouaia B."/>
            <person name="Gaiarsa S."/>
            <person name="Crotti E."/>
            <person name="Comandatore F."/>
            <person name="Degli Esposti M."/>
            <person name="Ricci I."/>
            <person name="Alma A."/>
            <person name="Favia G."/>
            <person name="Bandi C."/>
            <person name="Daffonchio D."/>
        </authorList>
    </citation>
    <scope>NUCLEOTIDE SEQUENCE [LARGE SCALE GENOMIC DNA]</scope>
    <source>
        <strain evidence="2 3">SF2.1</strain>
    </source>
</reference>